<gene>
    <name evidence="1" type="ORF">HMPREF9446_00017</name>
</gene>
<accession>F3PMT2</accession>
<dbReference type="EMBL" id="AFBN01000001">
    <property type="protein sequence ID" value="EGF59994.1"/>
    <property type="molecule type" value="Genomic_DNA"/>
</dbReference>
<proteinExistence type="predicted"/>
<comment type="caution">
    <text evidence="1">The sequence shown here is derived from an EMBL/GenBank/DDBJ whole genome shotgun (WGS) entry which is preliminary data.</text>
</comment>
<sequence length="65" mass="7315">MIIIKLIQVFVTKPEQISVLANHLPSLAYTVAVTPQMPMNREMQDKSDGVTAKYEKTPCSAEFNF</sequence>
<keyword evidence="2" id="KW-1185">Reference proteome</keyword>
<protein>
    <submittedName>
        <fullName evidence="1">Uncharacterized protein</fullName>
    </submittedName>
</protein>
<name>F3PMT2_9BACE</name>
<evidence type="ECO:0000313" key="2">
    <source>
        <dbReference type="Proteomes" id="UP000003416"/>
    </source>
</evidence>
<organism evidence="1 2">
    <name type="scientific">Bacteroides fluxus YIT 12057</name>
    <dbReference type="NCBI Taxonomy" id="763034"/>
    <lineage>
        <taxon>Bacteria</taxon>
        <taxon>Pseudomonadati</taxon>
        <taxon>Bacteroidota</taxon>
        <taxon>Bacteroidia</taxon>
        <taxon>Bacteroidales</taxon>
        <taxon>Bacteroidaceae</taxon>
        <taxon>Bacteroides</taxon>
    </lineage>
</organism>
<dbReference type="Proteomes" id="UP000003416">
    <property type="component" value="Unassembled WGS sequence"/>
</dbReference>
<dbReference type="AlphaFoldDB" id="F3PMT2"/>
<dbReference type="RefSeq" id="WP_009123401.1">
    <property type="nucleotide sequence ID" value="NZ_GL882602.1"/>
</dbReference>
<evidence type="ECO:0000313" key="1">
    <source>
        <dbReference type="EMBL" id="EGF59994.1"/>
    </source>
</evidence>
<dbReference type="HOGENOM" id="CLU_2840582_0_0_10"/>
<dbReference type="GeneID" id="86047873"/>
<reference evidence="1 2" key="1">
    <citation type="submission" date="2011-02" db="EMBL/GenBank/DDBJ databases">
        <authorList>
            <person name="Weinstock G."/>
            <person name="Sodergren E."/>
            <person name="Clifton S."/>
            <person name="Fulton L."/>
            <person name="Fulton B."/>
            <person name="Courtney L."/>
            <person name="Fronick C."/>
            <person name="Harrison M."/>
            <person name="Strong C."/>
            <person name="Farmer C."/>
            <person name="Delahaunty K."/>
            <person name="Markovic C."/>
            <person name="Hall O."/>
            <person name="Minx P."/>
            <person name="Tomlinson C."/>
            <person name="Mitreva M."/>
            <person name="Hou S."/>
            <person name="Chen J."/>
            <person name="Wollam A."/>
            <person name="Pepin K.H."/>
            <person name="Johnson M."/>
            <person name="Bhonagiri V."/>
            <person name="Zhang X."/>
            <person name="Suruliraj S."/>
            <person name="Warren W."/>
            <person name="Chinwalla A."/>
            <person name="Mardis E.R."/>
            <person name="Wilson R.K."/>
        </authorList>
    </citation>
    <scope>NUCLEOTIDE SEQUENCE [LARGE SCALE GENOMIC DNA]</scope>
    <source>
        <strain evidence="1 2">YIT 12057</strain>
    </source>
</reference>